<organism evidence="2 3">
    <name type="scientific">Priestia taiwanensis</name>
    <dbReference type="NCBI Taxonomy" id="1347902"/>
    <lineage>
        <taxon>Bacteria</taxon>
        <taxon>Bacillati</taxon>
        <taxon>Bacillota</taxon>
        <taxon>Bacilli</taxon>
        <taxon>Bacillales</taxon>
        <taxon>Bacillaceae</taxon>
        <taxon>Priestia</taxon>
    </lineage>
</organism>
<sequence>MDIKEYDLRTDVGQLKLAAEDIYDYNQKKNSFANDDDTKNTELLQTKFNVELIDKVDNLDTGFGAYALEDGNGDIVITFVGTQPDQRNSNGGIFDSPDLVEDIQIGTNNMLNTFFPVEQYDQGNEFYHKIKADNPNAKITLIGHSLGGGIANTVALRNQADDVNVLALNPAPVLNSDVIKYGDGSQLKNTQNIVNENDPLYNAILGADFVLPGTIYEINNGAGHSFKRRNIDFDGNGNFHFEKYKRSNDSGLDRMPAFLELVTNTGSFYKGLTGKDATFKDAILVAIGTKVISPLLFTLTTISDFNAIRTYVERQFSVAKGKLIRFGAEVVWEFSKGVDEAIDWINSTLARAEEWLNEVLVDVFKQSVDFLATCVSVYLLRWEILSIVREVAFSVWDDIMDVFSGDFVIDTNIEAIVGNHIRSHKYSLLAVFMNDGKKGIDRSLLTEITKDVKNLKDELIELNEDVQSAVVSMVVKDQELEMVKYT</sequence>
<proteinExistence type="predicted"/>
<keyword evidence="1" id="KW-0175">Coiled coil</keyword>
<dbReference type="EMBL" id="BMFK01000001">
    <property type="protein sequence ID" value="GGE55272.1"/>
    <property type="molecule type" value="Genomic_DNA"/>
</dbReference>
<dbReference type="Pfam" id="PF26363">
    <property type="entry name" value="Phospholipase-like"/>
    <property type="match status" value="1"/>
</dbReference>
<dbReference type="GO" id="GO:0006629">
    <property type="term" value="P:lipid metabolic process"/>
    <property type="evidence" value="ECO:0007669"/>
    <property type="project" value="InterPro"/>
</dbReference>
<protein>
    <submittedName>
        <fullName evidence="2">Lipase</fullName>
    </submittedName>
</protein>
<evidence type="ECO:0000313" key="3">
    <source>
        <dbReference type="Proteomes" id="UP000605259"/>
    </source>
</evidence>
<evidence type="ECO:0000256" key="1">
    <source>
        <dbReference type="SAM" id="Coils"/>
    </source>
</evidence>
<dbReference type="RefSeq" id="WP_188386596.1">
    <property type="nucleotide sequence ID" value="NZ_BMFK01000001.1"/>
</dbReference>
<name>A0A917EM71_9BACI</name>
<dbReference type="InterPro" id="IPR029058">
    <property type="entry name" value="AB_hydrolase_fold"/>
</dbReference>
<feature type="coiled-coil region" evidence="1">
    <location>
        <begin position="445"/>
        <end position="472"/>
    </location>
</feature>
<reference evidence="2" key="2">
    <citation type="submission" date="2020-09" db="EMBL/GenBank/DDBJ databases">
        <authorList>
            <person name="Sun Q."/>
            <person name="Zhou Y."/>
        </authorList>
    </citation>
    <scope>NUCLEOTIDE SEQUENCE</scope>
    <source>
        <strain evidence="2">CGMCC 1.12698</strain>
    </source>
</reference>
<dbReference type="SUPFAM" id="SSF53474">
    <property type="entry name" value="alpha/beta-Hydrolases"/>
    <property type="match status" value="1"/>
</dbReference>
<dbReference type="Proteomes" id="UP000605259">
    <property type="component" value="Unassembled WGS sequence"/>
</dbReference>
<keyword evidence="3" id="KW-1185">Reference proteome</keyword>
<comment type="caution">
    <text evidence="2">The sequence shown here is derived from an EMBL/GenBank/DDBJ whole genome shotgun (WGS) entry which is preliminary data.</text>
</comment>
<gene>
    <name evidence="2" type="ORF">GCM10007140_02010</name>
</gene>
<evidence type="ECO:0000313" key="2">
    <source>
        <dbReference type="EMBL" id="GGE55272.1"/>
    </source>
</evidence>
<accession>A0A917EM71</accession>
<dbReference type="Gene3D" id="3.40.50.1820">
    <property type="entry name" value="alpha/beta hydrolase"/>
    <property type="match status" value="1"/>
</dbReference>
<reference evidence="2" key="1">
    <citation type="journal article" date="2014" name="Int. J. Syst. Evol. Microbiol.">
        <title>Complete genome sequence of Corynebacterium casei LMG S-19264T (=DSM 44701T), isolated from a smear-ripened cheese.</title>
        <authorList>
            <consortium name="US DOE Joint Genome Institute (JGI-PGF)"/>
            <person name="Walter F."/>
            <person name="Albersmeier A."/>
            <person name="Kalinowski J."/>
            <person name="Ruckert C."/>
        </authorList>
    </citation>
    <scope>NUCLEOTIDE SEQUENCE</scope>
    <source>
        <strain evidence="2">CGMCC 1.12698</strain>
    </source>
</reference>
<dbReference type="AlphaFoldDB" id="A0A917EM71"/>